<reference evidence="1 2" key="1">
    <citation type="journal article" date="2019" name="Commun. Biol.">
        <title>The bagworm genome reveals a unique fibroin gene that provides high tensile strength.</title>
        <authorList>
            <person name="Kono N."/>
            <person name="Nakamura H."/>
            <person name="Ohtoshi R."/>
            <person name="Tomita M."/>
            <person name="Numata K."/>
            <person name="Arakawa K."/>
        </authorList>
    </citation>
    <scope>NUCLEOTIDE SEQUENCE [LARGE SCALE GENOMIC DNA]</scope>
</reference>
<evidence type="ECO:0000313" key="1">
    <source>
        <dbReference type="EMBL" id="GBP80829.1"/>
    </source>
</evidence>
<dbReference type="EMBL" id="BGZK01001484">
    <property type="protein sequence ID" value="GBP80829.1"/>
    <property type="molecule type" value="Genomic_DNA"/>
</dbReference>
<dbReference type="Proteomes" id="UP000299102">
    <property type="component" value="Unassembled WGS sequence"/>
</dbReference>
<sequence>MESGFSKANSNNLPRVDADMLGTFFASNRDFCSLEFRNVKASMPWAPGPMATPQKAITIVHLHIKSYSIFIKFCVSKGPGSPHKSPTAPA</sequence>
<dbReference type="AlphaFoldDB" id="A0A4C1Z1V4"/>
<protein>
    <submittedName>
        <fullName evidence="1">Uncharacterized protein</fullName>
    </submittedName>
</protein>
<proteinExistence type="predicted"/>
<dbReference type="OrthoDB" id="261614at2759"/>
<organism evidence="1 2">
    <name type="scientific">Eumeta variegata</name>
    <name type="common">Bagworm moth</name>
    <name type="synonym">Eumeta japonica</name>
    <dbReference type="NCBI Taxonomy" id="151549"/>
    <lineage>
        <taxon>Eukaryota</taxon>
        <taxon>Metazoa</taxon>
        <taxon>Ecdysozoa</taxon>
        <taxon>Arthropoda</taxon>
        <taxon>Hexapoda</taxon>
        <taxon>Insecta</taxon>
        <taxon>Pterygota</taxon>
        <taxon>Neoptera</taxon>
        <taxon>Endopterygota</taxon>
        <taxon>Lepidoptera</taxon>
        <taxon>Glossata</taxon>
        <taxon>Ditrysia</taxon>
        <taxon>Tineoidea</taxon>
        <taxon>Psychidae</taxon>
        <taxon>Oiketicinae</taxon>
        <taxon>Eumeta</taxon>
    </lineage>
</organism>
<gene>
    <name evidence="1" type="ORF">EVAR_99924_1</name>
</gene>
<keyword evidence="2" id="KW-1185">Reference proteome</keyword>
<evidence type="ECO:0000313" key="2">
    <source>
        <dbReference type="Proteomes" id="UP000299102"/>
    </source>
</evidence>
<name>A0A4C1Z1V4_EUMVA</name>
<comment type="caution">
    <text evidence="1">The sequence shown here is derived from an EMBL/GenBank/DDBJ whole genome shotgun (WGS) entry which is preliminary data.</text>
</comment>
<accession>A0A4C1Z1V4</accession>